<evidence type="ECO:0000256" key="6">
    <source>
        <dbReference type="ARBA" id="ARBA00022777"/>
    </source>
</evidence>
<sequence>MLGKSIIVMGVCGCGKSTVGSQIAEMIAAKFIDGDDLHPKKNIIKMAKGEPLNDQDRGPWLERIRDAAYSIETKNEVGIIVCSALKKNYRDIIRDGNQNVYFVHLHGDMALILDRMRQRKGHFMKESMVTSQFNTLEDPQLESKVMVVNIDGSQEEVISRAMAALNTAGLLL</sequence>
<dbReference type="EMBL" id="CP014782">
    <property type="protein sequence ID" value="AQS35688.1"/>
    <property type="molecule type" value="Genomic_DNA"/>
</dbReference>
<dbReference type="GO" id="GO:0005737">
    <property type="term" value="C:cytoplasm"/>
    <property type="evidence" value="ECO:0007669"/>
    <property type="project" value="TreeGrafter"/>
</dbReference>
<dbReference type="GO" id="GO:0046316">
    <property type="term" value="F:gluconokinase activity"/>
    <property type="evidence" value="ECO:0007669"/>
    <property type="project" value="UniProtKB-EC"/>
</dbReference>
<evidence type="ECO:0000256" key="4">
    <source>
        <dbReference type="ARBA" id="ARBA00022679"/>
    </source>
</evidence>
<dbReference type="KEGG" id="spsw:Sps_00484"/>
<dbReference type="EC" id="2.7.1.12" evidence="3 10"/>
<evidence type="ECO:0000256" key="10">
    <source>
        <dbReference type="RuleBase" id="RU363066"/>
    </source>
</evidence>
<dbReference type="STRING" id="225848.Sps_00484"/>
<dbReference type="CDD" id="cd02021">
    <property type="entry name" value="GntK"/>
    <property type="match status" value="1"/>
</dbReference>
<keyword evidence="7 10" id="KW-0067">ATP-binding</keyword>
<dbReference type="AlphaFoldDB" id="A0A1S6HJK9"/>
<comment type="similarity">
    <text evidence="2 10">Belongs to the gluconokinase GntK/GntV family.</text>
</comment>
<evidence type="ECO:0000256" key="8">
    <source>
        <dbReference type="ARBA" id="ARBA00023064"/>
    </source>
</evidence>
<accession>A0A1S6HJK9</accession>
<organism evidence="11 12">
    <name type="scientific">Shewanella psychrophila</name>
    <dbReference type="NCBI Taxonomy" id="225848"/>
    <lineage>
        <taxon>Bacteria</taxon>
        <taxon>Pseudomonadati</taxon>
        <taxon>Pseudomonadota</taxon>
        <taxon>Gammaproteobacteria</taxon>
        <taxon>Alteromonadales</taxon>
        <taxon>Shewanellaceae</taxon>
        <taxon>Shewanella</taxon>
    </lineage>
</organism>
<evidence type="ECO:0000256" key="9">
    <source>
        <dbReference type="ARBA" id="ARBA00048090"/>
    </source>
</evidence>
<evidence type="ECO:0000256" key="2">
    <source>
        <dbReference type="ARBA" id="ARBA00008420"/>
    </source>
</evidence>
<dbReference type="PANTHER" id="PTHR43442">
    <property type="entry name" value="GLUCONOKINASE-RELATED"/>
    <property type="match status" value="1"/>
</dbReference>
<protein>
    <recommendedName>
        <fullName evidence="3 10">Gluconokinase</fullName>
        <ecNumber evidence="3 10">2.7.1.12</ecNumber>
    </recommendedName>
</protein>
<keyword evidence="12" id="KW-1185">Reference proteome</keyword>
<evidence type="ECO:0000313" key="11">
    <source>
        <dbReference type="EMBL" id="AQS35688.1"/>
    </source>
</evidence>
<dbReference type="InterPro" id="IPR006001">
    <property type="entry name" value="Therm_gnt_kin"/>
</dbReference>
<evidence type="ECO:0000313" key="12">
    <source>
        <dbReference type="Proteomes" id="UP000189545"/>
    </source>
</evidence>
<dbReference type="Proteomes" id="UP000189545">
    <property type="component" value="Chromosome"/>
</dbReference>
<dbReference type="NCBIfam" id="TIGR01313">
    <property type="entry name" value="therm_gnt_kin"/>
    <property type="match status" value="1"/>
</dbReference>
<evidence type="ECO:0000256" key="3">
    <source>
        <dbReference type="ARBA" id="ARBA00012054"/>
    </source>
</evidence>
<dbReference type="InterPro" id="IPR031322">
    <property type="entry name" value="Shikimate/glucono_kinase"/>
</dbReference>
<comment type="pathway">
    <text evidence="1">Carbohydrate acid metabolism.</text>
</comment>
<dbReference type="PANTHER" id="PTHR43442:SF3">
    <property type="entry name" value="GLUCONOKINASE-RELATED"/>
    <property type="match status" value="1"/>
</dbReference>
<evidence type="ECO:0000256" key="7">
    <source>
        <dbReference type="ARBA" id="ARBA00022840"/>
    </source>
</evidence>
<reference evidence="11 12" key="1">
    <citation type="submission" date="2016-03" db="EMBL/GenBank/DDBJ databases">
        <title>Complete genome sequence of Shewanella psychrophila WP2, a deep sea bacterium isolated from west Pacific sediment.</title>
        <authorList>
            <person name="Xu G."/>
            <person name="Jian H."/>
        </authorList>
    </citation>
    <scope>NUCLEOTIDE SEQUENCE [LARGE SCALE GENOMIC DNA]</scope>
    <source>
        <strain evidence="11 12">WP2</strain>
    </source>
</reference>
<evidence type="ECO:0000256" key="5">
    <source>
        <dbReference type="ARBA" id="ARBA00022741"/>
    </source>
</evidence>
<keyword evidence="6 10" id="KW-0418">Kinase</keyword>
<dbReference type="Gene3D" id="3.40.50.300">
    <property type="entry name" value="P-loop containing nucleotide triphosphate hydrolases"/>
    <property type="match status" value="1"/>
</dbReference>
<proteinExistence type="inferred from homology"/>
<keyword evidence="4 10" id="KW-0808">Transferase</keyword>
<comment type="catalytic activity">
    <reaction evidence="9 10">
        <text>D-gluconate + ATP = 6-phospho-D-gluconate + ADP + H(+)</text>
        <dbReference type="Rhea" id="RHEA:19433"/>
        <dbReference type="ChEBI" id="CHEBI:15378"/>
        <dbReference type="ChEBI" id="CHEBI:18391"/>
        <dbReference type="ChEBI" id="CHEBI:30616"/>
        <dbReference type="ChEBI" id="CHEBI:58759"/>
        <dbReference type="ChEBI" id="CHEBI:456216"/>
        <dbReference type="EC" id="2.7.1.12"/>
    </reaction>
</comment>
<keyword evidence="5 10" id="KW-0547">Nucleotide-binding</keyword>
<evidence type="ECO:0000256" key="1">
    <source>
        <dbReference type="ARBA" id="ARBA00004761"/>
    </source>
</evidence>
<dbReference type="GO" id="GO:0019521">
    <property type="term" value="P:D-gluconate metabolic process"/>
    <property type="evidence" value="ECO:0007669"/>
    <property type="project" value="UniProtKB-KW"/>
</dbReference>
<gene>
    <name evidence="11" type="ORF">Sps_00484</name>
</gene>
<dbReference type="Pfam" id="PF01202">
    <property type="entry name" value="SKI"/>
    <property type="match status" value="1"/>
</dbReference>
<dbReference type="RefSeq" id="WP_077751010.1">
    <property type="nucleotide sequence ID" value="NZ_CP014782.1"/>
</dbReference>
<dbReference type="OrthoDB" id="9795716at2"/>
<dbReference type="FunFam" id="3.40.50.300:FF:000522">
    <property type="entry name" value="Gluconokinase"/>
    <property type="match status" value="1"/>
</dbReference>
<keyword evidence="8" id="KW-0311">Gluconate utilization</keyword>
<name>A0A1S6HJK9_9GAMM</name>
<dbReference type="InterPro" id="IPR027417">
    <property type="entry name" value="P-loop_NTPase"/>
</dbReference>
<dbReference type="SUPFAM" id="SSF52540">
    <property type="entry name" value="P-loop containing nucleoside triphosphate hydrolases"/>
    <property type="match status" value="1"/>
</dbReference>
<dbReference type="GO" id="GO:0005524">
    <property type="term" value="F:ATP binding"/>
    <property type="evidence" value="ECO:0007669"/>
    <property type="project" value="UniProtKB-KW"/>
</dbReference>